<dbReference type="SUPFAM" id="SSF74650">
    <property type="entry name" value="Galactose mutarotase-like"/>
    <property type="match status" value="1"/>
</dbReference>
<dbReference type="PANTHER" id="PTHR22762:SF165">
    <property type="entry name" value="PUTATIVE (AFU_ORTHOLOGUE AFUA_1G06560)-RELATED"/>
    <property type="match status" value="1"/>
</dbReference>
<accession>A0ABS9ACZ4</accession>
<dbReference type="CDD" id="cd14752">
    <property type="entry name" value="GH31_N"/>
    <property type="match status" value="1"/>
</dbReference>
<keyword evidence="7" id="KW-1185">Reference proteome</keyword>
<dbReference type="Proteomes" id="UP001320122">
    <property type="component" value="Unassembled WGS sequence"/>
</dbReference>
<dbReference type="Gene3D" id="2.60.40.1760">
    <property type="entry name" value="glycosyl hydrolase (family 31)"/>
    <property type="match status" value="1"/>
</dbReference>
<dbReference type="SUPFAM" id="SSF51445">
    <property type="entry name" value="(Trans)glycosidases"/>
    <property type="match status" value="1"/>
</dbReference>
<feature type="domain" description="Glycoside hydrolase family 31 N-terminal" evidence="4">
    <location>
        <begin position="27"/>
        <end position="213"/>
    </location>
</feature>
<gene>
    <name evidence="6" type="ORF">HOP51_05005</name>
</gene>
<dbReference type="InterPro" id="IPR000322">
    <property type="entry name" value="Glyco_hydro_31_TIM"/>
</dbReference>
<dbReference type="Gene3D" id="2.60.40.1180">
    <property type="entry name" value="Golgi alpha-mannosidase II"/>
    <property type="match status" value="2"/>
</dbReference>
<dbReference type="InterPro" id="IPR025887">
    <property type="entry name" value="Glyco_hydro_31_N_dom"/>
</dbReference>
<dbReference type="InterPro" id="IPR017853">
    <property type="entry name" value="GH"/>
</dbReference>
<evidence type="ECO:0000256" key="1">
    <source>
        <dbReference type="ARBA" id="ARBA00007806"/>
    </source>
</evidence>
<dbReference type="RefSeq" id="WP_234272874.1">
    <property type="nucleotide sequence ID" value="NZ_JABFTT010000003.1"/>
</dbReference>
<evidence type="ECO:0000259" key="4">
    <source>
        <dbReference type="Pfam" id="PF13802"/>
    </source>
</evidence>
<dbReference type="InterPro" id="IPR011013">
    <property type="entry name" value="Gal_mutarotase_sf_dom"/>
</dbReference>
<evidence type="ECO:0000259" key="3">
    <source>
        <dbReference type="Pfam" id="PF01055"/>
    </source>
</evidence>
<dbReference type="SUPFAM" id="SSF51011">
    <property type="entry name" value="Glycosyl hydrolase domain"/>
    <property type="match status" value="1"/>
</dbReference>
<dbReference type="PANTHER" id="PTHR22762">
    <property type="entry name" value="ALPHA-GLUCOSIDASE"/>
    <property type="match status" value="1"/>
</dbReference>
<dbReference type="Pfam" id="PF13802">
    <property type="entry name" value="Gal_mutarotas_2"/>
    <property type="match status" value="1"/>
</dbReference>
<dbReference type="InterPro" id="IPR048395">
    <property type="entry name" value="Glyco_hydro_31_C"/>
</dbReference>
<dbReference type="Pfam" id="PF21365">
    <property type="entry name" value="Glyco_hydro_31_3rd"/>
    <property type="match status" value="1"/>
</dbReference>
<keyword evidence="2" id="KW-0378">Hydrolase</keyword>
<dbReference type="CDD" id="cd06599">
    <property type="entry name" value="GH31_glycosidase_Aec37"/>
    <property type="match status" value="1"/>
</dbReference>
<organism evidence="6 7">
    <name type="scientific">Billgrantia zhangzhouensis</name>
    <dbReference type="NCBI Taxonomy" id="2733481"/>
    <lineage>
        <taxon>Bacteria</taxon>
        <taxon>Pseudomonadati</taxon>
        <taxon>Pseudomonadota</taxon>
        <taxon>Gammaproteobacteria</taxon>
        <taxon>Oceanospirillales</taxon>
        <taxon>Halomonadaceae</taxon>
        <taxon>Billgrantia</taxon>
    </lineage>
</organism>
<keyword evidence="2" id="KW-0326">Glycosidase</keyword>
<evidence type="ECO:0000256" key="2">
    <source>
        <dbReference type="RuleBase" id="RU361185"/>
    </source>
</evidence>
<dbReference type="InterPro" id="IPR013780">
    <property type="entry name" value="Glyco_hydro_b"/>
</dbReference>
<evidence type="ECO:0000313" key="7">
    <source>
        <dbReference type="Proteomes" id="UP001320122"/>
    </source>
</evidence>
<dbReference type="EMBL" id="JABFTT010000003">
    <property type="protein sequence ID" value="MCE8019482.1"/>
    <property type="molecule type" value="Genomic_DNA"/>
</dbReference>
<dbReference type="Gene3D" id="3.20.20.80">
    <property type="entry name" value="Glycosidases"/>
    <property type="match status" value="1"/>
</dbReference>
<feature type="domain" description="Glycosyl hydrolase family 31 C-terminal" evidence="5">
    <location>
        <begin position="596"/>
        <end position="683"/>
    </location>
</feature>
<reference evidence="6 7" key="1">
    <citation type="journal article" date="2021" name="Front. Microbiol.">
        <title>Aerobic Denitrification and Heterotrophic Sulfur Oxidation in the Genus Halomonas Revealed by Six Novel Species Characterizations and Genome-Based Analysis.</title>
        <authorList>
            <person name="Wang L."/>
            <person name="Shao Z."/>
        </authorList>
    </citation>
    <scope>NUCLEOTIDE SEQUENCE [LARGE SCALE GENOMIC DNA]</scope>
    <source>
        <strain evidence="6 7">MCCC 1A11036</strain>
    </source>
</reference>
<proteinExistence type="inferred from homology"/>
<name>A0ABS9ACZ4_9GAMM</name>
<comment type="similarity">
    <text evidence="1 2">Belongs to the glycosyl hydrolase 31 family.</text>
</comment>
<comment type="caution">
    <text evidence="6">The sequence shown here is derived from an EMBL/GenBank/DDBJ whole genome shotgun (WGS) entry which is preliminary data.</text>
</comment>
<evidence type="ECO:0000313" key="6">
    <source>
        <dbReference type="EMBL" id="MCE8019482.1"/>
    </source>
</evidence>
<protein>
    <submittedName>
        <fullName evidence="6">Alpha-glucosidase</fullName>
    </submittedName>
</protein>
<feature type="domain" description="Glycoside hydrolase family 31 TIM barrel" evidence="3">
    <location>
        <begin position="260"/>
        <end position="586"/>
    </location>
</feature>
<evidence type="ECO:0000259" key="5">
    <source>
        <dbReference type="Pfam" id="PF21365"/>
    </source>
</evidence>
<dbReference type="Pfam" id="PF01055">
    <property type="entry name" value="Glyco_hydro_31_2nd"/>
    <property type="match status" value="1"/>
</dbReference>
<sequence>MKTLKHWSLEHQDNSTVRLKVDGKHLLCINVLEHDLFRVRLLKDGTWRLGRSWTVNPDGNTLPRGRERDSLDGFTNPGYTLAWAGEALQLSTETLRLTIAQPLHLTWEAKLNDTWQYLAEDRPTGAYMLGVRTHAHSHFLRRLPNERVYGLGEKAGKLERSQRRFEMRSLDAMGYDAENTDPLYKHLPFTITQTESTGSFSIFYDTLNTCVLDIGRELDNYHPHYRYFSAQDGDLDYYFRWAPKMLELVKSQLTLTGGMALPPRWSLGYSGSTMAYTDAPDAQDQLLGFLNKLDKEAIPCDSFHLSSGYTSIDDKRYVFTWNTDKIPEPTALTGAFNSAGVRFIANIKPCLLKNHPFYADVAARELFIKDSETDSPEISSFWDDEGSHLDFTNPETISWWKQNVTQTLLEKGIASTWNDNNEYEVWDHGARCCGFGEEIDIGLIRPLHSLLMVHASWEAQVQHAPETRPYLVTRSGCAGHQRYAQTWSGDNRTSWDTLRWNIRMGLGMSLSGIYNIGHDVGGFAGPQPGPELLLRWVQNGIFHPRFSIHSWNNDSSVTEPWTHPAVTDDIRAAIQFRYRLLPYLYTCLWQAANDNEPMLRPTFLDHEHDVTTYADTDDFLLGRDLLVASVVEEGATTRAVYLPDNGAGWWDFWSGQFHTAGSWVEKTVTLQDIPLFVRAGAVLPLTANANKATADAQQGRTLALFPTPGTFTSTSMLFDDDGVTKDGPHCITHLELTGTDEALELTITHEGEMSFPFSQLEVILPVGESRPLHYHDQRIASGEFISLGGSQ</sequence>